<feature type="transmembrane region" description="Helical" evidence="6">
    <location>
        <begin position="181"/>
        <end position="204"/>
    </location>
</feature>
<dbReference type="InterPro" id="IPR036259">
    <property type="entry name" value="MFS_trans_sf"/>
</dbReference>
<organism evidence="7 8">
    <name type="scientific">Adiantum capillus-veneris</name>
    <name type="common">Maidenhair fern</name>
    <dbReference type="NCBI Taxonomy" id="13818"/>
    <lineage>
        <taxon>Eukaryota</taxon>
        <taxon>Viridiplantae</taxon>
        <taxon>Streptophyta</taxon>
        <taxon>Embryophyta</taxon>
        <taxon>Tracheophyta</taxon>
        <taxon>Polypodiopsida</taxon>
        <taxon>Polypodiidae</taxon>
        <taxon>Polypodiales</taxon>
        <taxon>Pteridineae</taxon>
        <taxon>Pteridaceae</taxon>
        <taxon>Vittarioideae</taxon>
        <taxon>Adiantum</taxon>
    </lineage>
</organism>
<protein>
    <submittedName>
        <fullName evidence="7">Uncharacterized protein</fullName>
    </submittedName>
</protein>
<feature type="transmembrane region" description="Helical" evidence="6">
    <location>
        <begin position="225"/>
        <end position="244"/>
    </location>
</feature>
<dbReference type="PROSITE" id="PS01022">
    <property type="entry name" value="PTR2_1"/>
    <property type="match status" value="1"/>
</dbReference>
<accession>A0A9D4UL10</accession>
<dbReference type="Gene3D" id="1.20.1250.20">
    <property type="entry name" value="MFS general substrate transporter like domains"/>
    <property type="match status" value="1"/>
</dbReference>
<dbReference type="GO" id="GO:0016020">
    <property type="term" value="C:membrane"/>
    <property type="evidence" value="ECO:0007669"/>
    <property type="project" value="UniProtKB-SubCell"/>
</dbReference>
<dbReference type="Proteomes" id="UP000886520">
    <property type="component" value="Chromosome 15"/>
</dbReference>
<dbReference type="SUPFAM" id="SSF103473">
    <property type="entry name" value="MFS general substrate transporter"/>
    <property type="match status" value="1"/>
</dbReference>
<evidence type="ECO:0000256" key="3">
    <source>
        <dbReference type="ARBA" id="ARBA00022692"/>
    </source>
</evidence>
<gene>
    <name evidence="7" type="ORF">GOP47_0016102</name>
</gene>
<dbReference type="InterPro" id="IPR000109">
    <property type="entry name" value="POT_fam"/>
</dbReference>
<comment type="similarity">
    <text evidence="2">Belongs to the major facilitator superfamily. Proton-dependent oligopeptide transporter (POT/PTR) (TC 2.A.17) family.</text>
</comment>
<dbReference type="InterPro" id="IPR018456">
    <property type="entry name" value="PTR2_symporter_CS"/>
</dbReference>
<dbReference type="AlphaFoldDB" id="A0A9D4UL10"/>
<name>A0A9D4UL10_ADICA</name>
<keyword evidence="3 6" id="KW-0812">Transmembrane</keyword>
<evidence type="ECO:0000256" key="1">
    <source>
        <dbReference type="ARBA" id="ARBA00004141"/>
    </source>
</evidence>
<dbReference type="GO" id="GO:0006857">
    <property type="term" value="P:oligopeptide transport"/>
    <property type="evidence" value="ECO:0007669"/>
    <property type="project" value="InterPro"/>
</dbReference>
<dbReference type="GO" id="GO:0022857">
    <property type="term" value="F:transmembrane transporter activity"/>
    <property type="evidence" value="ECO:0007669"/>
    <property type="project" value="InterPro"/>
</dbReference>
<comment type="caution">
    <text evidence="7">The sequence shown here is derived from an EMBL/GenBank/DDBJ whole genome shotgun (WGS) entry which is preliminary data.</text>
</comment>
<evidence type="ECO:0000256" key="2">
    <source>
        <dbReference type="ARBA" id="ARBA00005982"/>
    </source>
</evidence>
<feature type="transmembrane region" description="Helical" evidence="6">
    <location>
        <begin position="407"/>
        <end position="429"/>
    </location>
</feature>
<dbReference type="OrthoDB" id="8904098at2759"/>
<feature type="transmembrane region" description="Helical" evidence="6">
    <location>
        <begin position="490"/>
        <end position="516"/>
    </location>
</feature>
<evidence type="ECO:0000256" key="5">
    <source>
        <dbReference type="ARBA" id="ARBA00023136"/>
    </source>
</evidence>
<feature type="transmembrane region" description="Helical" evidence="6">
    <location>
        <begin position="573"/>
        <end position="596"/>
    </location>
</feature>
<evidence type="ECO:0000256" key="4">
    <source>
        <dbReference type="ARBA" id="ARBA00022989"/>
    </source>
</evidence>
<keyword evidence="5 6" id="KW-0472">Membrane</keyword>
<dbReference type="PANTHER" id="PTHR11654">
    <property type="entry name" value="OLIGOPEPTIDE TRANSPORTER-RELATED"/>
    <property type="match status" value="1"/>
</dbReference>
<feature type="transmembrane region" description="Helical" evidence="6">
    <location>
        <begin position="250"/>
        <end position="270"/>
    </location>
</feature>
<feature type="transmembrane region" description="Helical" evidence="6">
    <location>
        <begin position="138"/>
        <end position="161"/>
    </location>
</feature>
<dbReference type="Pfam" id="PF00854">
    <property type="entry name" value="PTR2"/>
    <property type="match status" value="1"/>
</dbReference>
<evidence type="ECO:0000313" key="7">
    <source>
        <dbReference type="EMBL" id="KAI5069801.1"/>
    </source>
</evidence>
<comment type="subcellular location">
    <subcellularLocation>
        <location evidence="1">Membrane</location>
        <topology evidence="1">Multi-pass membrane protein</topology>
    </subcellularLocation>
</comment>
<evidence type="ECO:0000313" key="8">
    <source>
        <dbReference type="Proteomes" id="UP000886520"/>
    </source>
</evidence>
<feature type="transmembrane region" description="Helical" evidence="6">
    <location>
        <begin position="367"/>
        <end position="387"/>
    </location>
</feature>
<evidence type="ECO:0000256" key="6">
    <source>
        <dbReference type="SAM" id="Phobius"/>
    </source>
</evidence>
<dbReference type="EMBL" id="JABFUD020000015">
    <property type="protein sequence ID" value="KAI5069801.1"/>
    <property type="molecule type" value="Genomic_DNA"/>
</dbReference>
<proteinExistence type="inferred from homology"/>
<feature type="transmembrane region" description="Helical" evidence="6">
    <location>
        <begin position="528"/>
        <end position="553"/>
    </location>
</feature>
<sequence length="608" mass="66622">MEPSHSTPLLHGATALEDAASTPDNLCIPAILEDDKLKPSDMEAQVTLYTEDGSTDLYGNRALRAKTGGWKACRFILANECCERLAYYGIGLNLVTYLTTVLKQGNAAAASIANNWAGTCYISPFVGAFIADAYLGRYWTIACFSLIYFLGMILLTLTAAIPSLRPSSCSSCTATAGQLSVFYIGLYLIALGTGGIKPCVSSFGADQFDNDDATERESMSSFFNWFYFSINIGAVISGSLLVYIQDNFSWAWGFGIPAAAMGIAVCSFLFGSPLYRYQKAGGSPLTRMLQVCVAAFKKRKAIVPMDLSKLHETEESSIAGSRKLEHTNTLLYLDKAAVITEDGVNSNSWELCTVTQVEELKLILNMLPIWGTSIVFFTVYAQMSTLFVEQGSTMDTSMGPHFSIPPASLSIFDTLSVIMWVPLYDIYIVPLARRFTGHDQGLTKLQRMGIGLIISIFSMVAAALVEIRRLEIAQDNDLLEDTSVPVPMSIFWQIPQYFLVGASEVFMYIGLLEFFYDQSPDATRSLCSALALAANAAGNYVSALILTIVTVVTTRGGEPGWIPDNLNIGHIDYMFWLLAGLSLANFFVYLVCAHLYKYKKVQKNAEKS</sequence>
<reference evidence="7" key="1">
    <citation type="submission" date="2021-01" db="EMBL/GenBank/DDBJ databases">
        <title>Adiantum capillus-veneris genome.</title>
        <authorList>
            <person name="Fang Y."/>
            <person name="Liao Q."/>
        </authorList>
    </citation>
    <scope>NUCLEOTIDE SEQUENCE</scope>
    <source>
        <strain evidence="7">H3</strain>
        <tissue evidence="7">Leaf</tissue>
    </source>
</reference>
<feature type="transmembrane region" description="Helical" evidence="6">
    <location>
        <begin position="450"/>
        <end position="470"/>
    </location>
</feature>
<keyword evidence="4 6" id="KW-1133">Transmembrane helix</keyword>
<keyword evidence="8" id="KW-1185">Reference proteome</keyword>